<feature type="region of interest" description="Disordered" evidence="1">
    <location>
        <begin position="918"/>
        <end position="1087"/>
    </location>
</feature>
<dbReference type="OrthoDB" id="5408302at2759"/>
<dbReference type="InParanoid" id="A0A1V8TI56"/>
<name>A0A1V8TI56_9PEZI</name>
<feature type="compositionally biased region" description="Low complexity" evidence="1">
    <location>
        <begin position="1453"/>
        <end position="1467"/>
    </location>
</feature>
<dbReference type="STRING" id="1507870.A0A1V8TI56"/>
<feature type="region of interest" description="Disordered" evidence="1">
    <location>
        <begin position="764"/>
        <end position="784"/>
    </location>
</feature>
<feature type="region of interest" description="Disordered" evidence="1">
    <location>
        <begin position="1"/>
        <end position="87"/>
    </location>
</feature>
<dbReference type="EMBL" id="NAJO01000007">
    <property type="protein sequence ID" value="OQO11065.1"/>
    <property type="molecule type" value="Genomic_DNA"/>
</dbReference>
<gene>
    <name evidence="2" type="ORF">B0A48_05320</name>
</gene>
<feature type="compositionally biased region" description="Polar residues" evidence="1">
    <location>
        <begin position="1067"/>
        <end position="1084"/>
    </location>
</feature>
<feature type="region of interest" description="Disordered" evidence="1">
    <location>
        <begin position="143"/>
        <end position="167"/>
    </location>
</feature>
<feature type="compositionally biased region" description="Polar residues" evidence="1">
    <location>
        <begin position="1584"/>
        <end position="1598"/>
    </location>
</feature>
<feature type="region of interest" description="Disordered" evidence="1">
    <location>
        <begin position="1286"/>
        <end position="1382"/>
    </location>
</feature>
<feature type="region of interest" description="Disordered" evidence="1">
    <location>
        <begin position="518"/>
        <end position="666"/>
    </location>
</feature>
<feature type="compositionally biased region" description="Polar residues" evidence="1">
    <location>
        <begin position="286"/>
        <end position="295"/>
    </location>
</feature>
<feature type="compositionally biased region" description="Polar residues" evidence="1">
    <location>
        <begin position="573"/>
        <end position="623"/>
    </location>
</feature>
<feature type="region of interest" description="Disordered" evidence="1">
    <location>
        <begin position="241"/>
        <end position="367"/>
    </location>
</feature>
<feature type="compositionally biased region" description="Polar residues" evidence="1">
    <location>
        <begin position="1024"/>
        <end position="1037"/>
    </location>
</feature>
<accession>A0A1V8TI56</accession>
<feature type="compositionally biased region" description="Polar residues" evidence="1">
    <location>
        <begin position="1367"/>
        <end position="1376"/>
    </location>
</feature>
<keyword evidence="3" id="KW-1185">Reference proteome</keyword>
<feature type="compositionally biased region" description="Polar residues" evidence="1">
    <location>
        <begin position="988"/>
        <end position="998"/>
    </location>
</feature>
<evidence type="ECO:0000313" key="2">
    <source>
        <dbReference type="EMBL" id="OQO11065.1"/>
    </source>
</evidence>
<evidence type="ECO:0000256" key="1">
    <source>
        <dbReference type="SAM" id="MobiDB-lite"/>
    </source>
</evidence>
<feature type="compositionally biased region" description="Low complexity" evidence="1">
    <location>
        <begin position="1288"/>
        <end position="1301"/>
    </location>
</feature>
<feature type="region of interest" description="Disordered" evidence="1">
    <location>
        <begin position="1556"/>
        <end position="1666"/>
    </location>
</feature>
<feature type="region of interest" description="Disordered" evidence="1">
    <location>
        <begin position="408"/>
        <end position="453"/>
    </location>
</feature>
<feature type="compositionally biased region" description="Polar residues" evidence="1">
    <location>
        <begin position="246"/>
        <end position="278"/>
    </location>
</feature>
<feature type="compositionally biased region" description="Low complexity" evidence="1">
    <location>
        <begin position="1647"/>
        <end position="1658"/>
    </location>
</feature>
<feature type="compositionally biased region" description="Low complexity" evidence="1">
    <location>
        <begin position="1562"/>
        <end position="1583"/>
    </location>
</feature>
<reference evidence="3" key="1">
    <citation type="submission" date="2017-03" db="EMBL/GenBank/DDBJ databases">
        <title>Genomes of endolithic fungi from Antarctica.</title>
        <authorList>
            <person name="Coleine C."/>
            <person name="Masonjones S."/>
            <person name="Stajich J.E."/>
        </authorList>
    </citation>
    <scope>NUCLEOTIDE SEQUENCE [LARGE SCALE GENOMIC DNA]</scope>
    <source>
        <strain evidence="3">CCFEE 5527</strain>
    </source>
</reference>
<feature type="compositionally biased region" description="Polar residues" evidence="1">
    <location>
        <begin position="415"/>
        <end position="428"/>
    </location>
</feature>
<comment type="caution">
    <text evidence="2">The sequence shown here is derived from an EMBL/GenBank/DDBJ whole genome shotgun (WGS) entry which is preliminary data.</text>
</comment>
<dbReference type="Proteomes" id="UP000192596">
    <property type="component" value="Unassembled WGS sequence"/>
</dbReference>
<evidence type="ECO:0000313" key="3">
    <source>
        <dbReference type="Proteomes" id="UP000192596"/>
    </source>
</evidence>
<feature type="compositionally biased region" description="Low complexity" evidence="1">
    <location>
        <begin position="296"/>
        <end position="317"/>
    </location>
</feature>
<feature type="region of interest" description="Disordered" evidence="1">
    <location>
        <begin position="1450"/>
        <end position="1496"/>
    </location>
</feature>
<feature type="region of interest" description="Disordered" evidence="1">
    <location>
        <begin position="1223"/>
        <end position="1258"/>
    </location>
</feature>
<organism evidence="2 3">
    <name type="scientific">Cryoendolithus antarcticus</name>
    <dbReference type="NCBI Taxonomy" id="1507870"/>
    <lineage>
        <taxon>Eukaryota</taxon>
        <taxon>Fungi</taxon>
        <taxon>Dikarya</taxon>
        <taxon>Ascomycota</taxon>
        <taxon>Pezizomycotina</taxon>
        <taxon>Dothideomycetes</taxon>
        <taxon>Dothideomycetidae</taxon>
        <taxon>Cladosporiales</taxon>
        <taxon>Cladosporiaceae</taxon>
        <taxon>Cryoendolithus</taxon>
    </lineage>
</organism>
<sequence length="1666" mass="178017">MFRRSRPPPFDATSSPTTSSPSRATPPVSPLQFDFGLDANSLHSPVSARGDSERFGGVPFRPSTSDGARRSVVSLQPPVLPPIPRLSSRDELFGEFSTTAHAAREAEVSESGSANAAALQSNARMNAAQPSVRVESLPPAITRSVPSITGPPPRIETQTAQYGQPTPSDNVLDIDFDRPQMQASMFPQRAPVAPAGNAFAAHHSAMSREFIDSRDRPYSQPPAPRVPLLQQIHSSPNLLAAKSPVGASSQSASTGRSPLSPRSFTTNSSHLSPQSANGPNVLRKANSPTTTSYSGSRARPSTHSSTSTATSPLAQSTIGVMVPTHHTGGKSQDKKKADKRKTTLLNPMALLARRRSGQDEPPAVDPREMREHEQAQARQKSVVSGGLHKLPEDFDPRIKGKIVHDFNAPRPRRVFSQSDADLPSQSRGPQLGSRAPSIPAISGIPSLHTPIMGQSRDDVERPVLQHLDEDLNNHDRYSSIQAERLENKEFLYRVSQVSSHHPSMSQESAVLPPFARRSQQMDAAQASFYRDDESKRSSDPSSTGPISGKERNSASSSVGVVSPVITGALPPQTRESLSPISPQSAGQRVLSGSSYTRPISETLDQAASPTSTDRTSRHLSSLMSQSVTESSRHTSSSVSAQHASVNMSPTSLSMRPEPLSPRMPPPGTLVLQPRTANLIASPVSSPGGYVSSISSTPEPAELRSAVAMTQSRSPPKLVEKRASAVGHSKRSPTDDDMKHMPSTGSRFSFQLDGSEREEALLEEKHRRIVSSSSGPTTQADHDDEDYFDENAMEDEDEMEVQMRSQHASLDVMPPNGLAAPPNGGLQSLAHAREQLRPDQSEDGSIYGDSIPSIRHSHDLSYAEHPAFRAHSALATSRPTSAQPSYHRASGVDEYMSSAWQRGHGRGFSDASVITVGGNGQGRGDFVEDDFSHEESIPGGHGGAKPRSGFYLQPKAAGYSPSQSPVEGRKPSLPRLTTDEVNHGGKSIEQGQSPVPQSRNGDRSAGGFSAFDFTQGPDLSLDGSRPTSRQLASTNNGTAYAHDSKVLPSSHVGWNNGPPSPTVRAPSWSKTESFAHNSASATAREQSVPYAERLDPSSRAYNAATNHDTQYAADEDGQDDMYFDDGNFDASDLRSNKSVNSRPAIDEDDFDQPGFAGGYRGLPVRATNGAQYKPAERVVSMGGMSGDGPYPSFAASNPARVLDRDSRLLLTDLPLAAAPVEPRWIPQRNPSEDAKRLGMSTKVPPLPPQPGSGAGEVERTKTKLQAYHQALADAANKAAGDGRFIRMPSTSTAQSVSTQASADHLREMPQQQHAEGDQMGNARDDGSMYSQNETEHDHGDAPVQQLSPPPAQHNGFLAPSQEVDHSRTPSQRTTGSRYDTGVSYSPPKMAFDFGFDSTNSPRNGLSDDYATDDYADDFDDDDVIAAANAEALASDQDNFYGSEFGFYSRPARANSGSSKNKDQSQQQQPEAMNGGFFGTDGDDGTARDRYQAEPNLTPITERSEFSTRNSFIGLGGVAGGQHFGPPRTSHLPVSSLVETDPEAFETLRRLKANAFAGAGGSRASGSSIAGSNSSSLRNSQASLGRTSQGFSPASATAPPNGQGYFGTWLATGDSPTSPSVRGHSRDNSWGQGGQRQMPVQSQGEVQHAASPVAARKVAAGGERMGWI</sequence>
<feature type="compositionally biased region" description="Polar residues" evidence="1">
    <location>
        <begin position="769"/>
        <end position="778"/>
    </location>
</feature>
<feature type="compositionally biased region" description="Low complexity" evidence="1">
    <location>
        <begin position="11"/>
        <end position="26"/>
    </location>
</feature>
<feature type="region of interest" description="Disordered" evidence="1">
    <location>
        <begin position="1125"/>
        <end position="1153"/>
    </location>
</feature>
<feature type="compositionally biased region" description="Low complexity" evidence="1">
    <location>
        <begin position="553"/>
        <end position="564"/>
    </location>
</feature>
<feature type="compositionally biased region" description="Polar residues" evidence="1">
    <location>
        <begin position="643"/>
        <end position="652"/>
    </location>
</feature>
<feature type="region of interest" description="Disordered" evidence="1">
    <location>
        <begin position="701"/>
        <end position="752"/>
    </location>
</feature>
<feature type="compositionally biased region" description="Low complexity" evidence="1">
    <location>
        <begin position="624"/>
        <end position="642"/>
    </location>
</feature>
<proteinExistence type="predicted"/>
<protein>
    <submittedName>
        <fullName evidence="2">Uncharacterized protein</fullName>
    </submittedName>
</protein>
<feature type="compositionally biased region" description="Basic and acidic residues" evidence="1">
    <location>
        <begin position="529"/>
        <end position="538"/>
    </location>
</feature>
<feature type="compositionally biased region" description="Polar residues" evidence="1">
    <location>
        <begin position="156"/>
        <end position="167"/>
    </location>
</feature>